<feature type="domain" description="FHA" evidence="9">
    <location>
        <begin position="285"/>
        <end position="336"/>
    </location>
</feature>
<name>A0A5C8IBQ3_9MICO</name>
<protein>
    <submittedName>
        <fullName evidence="10">FHA domain-containing protein</fullName>
    </submittedName>
</protein>
<dbReference type="EMBL" id="VRSX01000001">
    <property type="protein sequence ID" value="TXK15724.1"/>
    <property type="molecule type" value="Genomic_DNA"/>
</dbReference>
<evidence type="ECO:0000256" key="6">
    <source>
        <dbReference type="ARBA" id="ARBA00023136"/>
    </source>
</evidence>
<dbReference type="CDD" id="cd00060">
    <property type="entry name" value="FHA"/>
    <property type="match status" value="1"/>
</dbReference>
<evidence type="ECO:0000256" key="1">
    <source>
        <dbReference type="ARBA" id="ARBA00004651"/>
    </source>
</evidence>
<keyword evidence="6 8" id="KW-0472">Membrane</keyword>
<dbReference type="Pfam" id="PF00498">
    <property type="entry name" value="FHA"/>
    <property type="match status" value="1"/>
</dbReference>
<dbReference type="PANTHER" id="PTHR36115">
    <property type="entry name" value="PROLINE-RICH ANTIGEN HOMOLOG-RELATED"/>
    <property type="match status" value="1"/>
</dbReference>
<accession>A0A5C8IBQ3</accession>
<dbReference type="PROSITE" id="PS50006">
    <property type="entry name" value="FHA_DOMAIN"/>
    <property type="match status" value="1"/>
</dbReference>
<dbReference type="Proteomes" id="UP000321949">
    <property type="component" value="Unassembled WGS sequence"/>
</dbReference>
<feature type="region of interest" description="Disordered" evidence="7">
    <location>
        <begin position="170"/>
        <end position="194"/>
    </location>
</feature>
<dbReference type="InterPro" id="IPR000253">
    <property type="entry name" value="FHA_dom"/>
</dbReference>
<sequence>MGVSRQPADLRRRIGAYLLDSVIAAAIAGVGAGVFAGISLGTGGAFPLPVALVLASLVPLAWLLVYSAMQGGDGSLGMRMLGLELRHADDDGALGFGRALGRNLVWGVGAAVVVGMFSPLFDRSPWRRGWHDIAVGSVMIDALDAPPPAPPVRAEEMAPPVPIPPMAGFPSAQSAAAPSPSAVVPPAAPTAPAAVPASPAAAASPVRPAETSPVATTVSAPAAGGVISFVPGVTQQSAKPVAAPAPETIVPAAVPLEDTRIATGQRALATMVWDDGTRQAVYGTTVFGRNPAPETGVHVAPIRDETLSLSKTHFEIGSDDGRLWALDRHSTNGVVIRRGAQRQTLVAGQRTPIHAGDVLEMGDRHVTVEVAR</sequence>
<dbReference type="GO" id="GO:0005886">
    <property type="term" value="C:plasma membrane"/>
    <property type="evidence" value="ECO:0007669"/>
    <property type="project" value="UniProtKB-SubCell"/>
</dbReference>
<feature type="transmembrane region" description="Helical" evidence="8">
    <location>
        <begin position="46"/>
        <end position="69"/>
    </location>
</feature>
<dbReference type="Gene3D" id="2.60.200.20">
    <property type="match status" value="1"/>
</dbReference>
<organism evidence="10 11">
    <name type="scientific">Microbacterium saccharophilum</name>
    <dbReference type="NCBI Taxonomy" id="1213358"/>
    <lineage>
        <taxon>Bacteria</taxon>
        <taxon>Bacillati</taxon>
        <taxon>Actinomycetota</taxon>
        <taxon>Actinomycetes</taxon>
        <taxon>Micrococcales</taxon>
        <taxon>Microbacteriaceae</taxon>
        <taxon>Microbacterium</taxon>
    </lineage>
</organism>
<reference evidence="10 11" key="1">
    <citation type="submission" date="2019-08" db="EMBL/GenBank/DDBJ databases">
        <authorList>
            <person name="Dong K."/>
        </authorList>
    </citation>
    <scope>NUCLEOTIDE SEQUENCE [LARGE SCALE GENOMIC DNA]</scope>
    <source>
        <strain evidence="10 11">K-1</strain>
    </source>
</reference>
<evidence type="ECO:0000256" key="4">
    <source>
        <dbReference type="ARBA" id="ARBA00022692"/>
    </source>
</evidence>
<dbReference type="Pfam" id="PF06271">
    <property type="entry name" value="RDD"/>
    <property type="match status" value="1"/>
</dbReference>
<evidence type="ECO:0000256" key="8">
    <source>
        <dbReference type="SAM" id="Phobius"/>
    </source>
</evidence>
<proteinExistence type="predicted"/>
<keyword evidence="3" id="KW-0597">Phosphoprotein</keyword>
<evidence type="ECO:0000313" key="10">
    <source>
        <dbReference type="EMBL" id="TXK15724.1"/>
    </source>
</evidence>
<evidence type="ECO:0000259" key="9">
    <source>
        <dbReference type="PROSITE" id="PS50006"/>
    </source>
</evidence>
<dbReference type="AlphaFoldDB" id="A0A5C8IBQ3"/>
<dbReference type="InterPro" id="IPR051791">
    <property type="entry name" value="Pra-immunoreactive"/>
</dbReference>
<dbReference type="OrthoDB" id="3254248at2"/>
<feature type="transmembrane region" description="Helical" evidence="8">
    <location>
        <begin position="104"/>
        <end position="121"/>
    </location>
</feature>
<keyword evidence="11" id="KW-1185">Reference proteome</keyword>
<gene>
    <name evidence="10" type="ORF">FVP74_02100</name>
</gene>
<keyword evidence="5 8" id="KW-1133">Transmembrane helix</keyword>
<evidence type="ECO:0000256" key="2">
    <source>
        <dbReference type="ARBA" id="ARBA00022475"/>
    </source>
</evidence>
<dbReference type="InterPro" id="IPR010432">
    <property type="entry name" value="RDD"/>
</dbReference>
<keyword evidence="4 8" id="KW-0812">Transmembrane</keyword>
<evidence type="ECO:0000256" key="7">
    <source>
        <dbReference type="SAM" id="MobiDB-lite"/>
    </source>
</evidence>
<dbReference type="InterPro" id="IPR008984">
    <property type="entry name" value="SMAD_FHA_dom_sf"/>
</dbReference>
<dbReference type="SUPFAM" id="SSF49879">
    <property type="entry name" value="SMAD/FHA domain"/>
    <property type="match status" value="1"/>
</dbReference>
<evidence type="ECO:0000256" key="5">
    <source>
        <dbReference type="ARBA" id="ARBA00022989"/>
    </source>
</evidence>
<feature type="transmembrane region" description="Helical" evidence="8">
    <location>
        <begin position="21"/>
        <end position="40"/>
    </location>
</feature>
<evidence type="ECO:0000313" key="11">
    <source>
        <dbReference type="Proteomes" id="UP000321949"/>
    </source>
</evidence>
<comment type="subcellular location">
    <subcellularLocation>
        <location evidence="1">Cell membrane</location>
        <topology evidence="1">Multi-pass membrane protein</topology>
    </subcellularLocation>
</comment>
<keyword evidence="2" id="KW-1003">Cell membrane</keyword>
<dbReference type="PANTHER" id="PTHR36115:SF4">
    <property type="entry name" value="MEMBRANE PROTEIN"/>
    <property type="match status" value="1"/>
</dbReference>
<comment type="caution">
    <text evidence="10">The sequence shown here is derived from an EMBL/GenBank/DDBJ whole genome shotgun (WGS) entry which is preliminary data.</text>
</comment>
<evidence type="ECO:0000256" key="3">
    <source>
        <dbReference type="ARBA" id="ARBA00022553"/>
    </source>
</evidence>